<feature type="transmembrane region" description="Helical" evidence="13">
    <location>
        <begin position="166"/>
        <end position="189"/>
    </location>
</feature>
<feature type="transmembrane region" description="Helical" evidence="13">
    <location>
        <begin position="52"/>
        <end position="75"/>
    </location>
</feature>
<dbReference type="RefSeq" id="WP_131976709.1">
    <property type="nucleotide sequence ID" value="NZ_SLYB01000011.1"/>
</dbReference>
<keyword evidence="4 12" id="KW-1003">Cell membrane</keyword>
<dbReference type="GO" id="GO:0015556">
    <property type="term" value="F:C4-dicarboxylate transmembrane transporter activity"/>
    <property type="evidence" value="ECO:0007669"/>
    <property type="project" value="InterPro"/>
</dbReference>
<dbReference type="PANTHER" id="PTHR36106">
    <property type="entry name" value="ANAEROBIC C4-DICARBOXYLATE TRANSPORTER DCUB"/>
    <property type="match status" value="1"/>
</dbReference>
<dbReference type="Proteomes" id="UP000295763">
    <property type="component" value="Unassembled WGS sequence"/>
</dbReference>
<gene>
    <name evidence="14" type="ORF">EDC44_11174</name>
</gene>
<dbReference type="GO" id="GO:0005886">
    <property type="term" value="C:plasma membrane"/>
    <property type="evidence" value="ECO:0007669"/>
    <property type="project" value="UniProtKB-SubCell"/>
</dbReference>
<keyword evidence="3 12" id="KW-0813">Transport</keyword>
<evidence type="ECO:0000256" key="5">
    <source>
        <dbReference type="ARBA" id="ARBA00022519"/>
    </source>
</evidence>
<evidence type="ECO:0000256" key="1">
    <source>
        <dbReference type="ARBA" id="ARBA00004429"/>
    </source>
</evidence>
<comment type="catalytic activity">
    <reaction evidence="10">
        <text>(S)-malate(in) + succinate(out) = (S)-malate(out) + succinate(in)</text>
        <dbReference type="Rhea" id="RHEA:29327"/>
        <dbReference type="ChEBI" id="CHEBI:15589"/>
        <dbReference type="ChEBI" id="CHEBI:30031"/>
    </reaction>
    <physiologicalReaction direction="right-to-left" evidence="10">
        <dbReference type="Rhea" id="RHEA:29329"/>
    </physiologicalReaction>
</comment>
<feature type="transmembrane region" description="Helical" evidence="13">
    <location>
        <begin position="95"/>
        <end position="117"/>
    </location>
</feature>
<feature type="transmembrane region" description="Helical" evidence="13">
    <location>
        <begin position="137"/>
        <end position="159"/>
    </location>
</feature>
<evidence type="ECO:0000256" key="3">
    <source>
        <dbReference type="ARBA" id="ARBA00022448"/>
    </source>
</evidence>
<comment type="catalytic activity">
    <reaction evidence="11">
        <text>fumarate(in) + succinate(out) = fumarate(out) + succinate(in)</text>
        <dbReference type="Rhea" id="RHEA:29323"/>
        <dbReference type="ChEBI" id="CHEBI:29806"/>
        <dbReference type="ChEBI" id="CHEBI:30031"/>
    </reaction>
    <physiologicalReaction direction="right-to-left" evidence="11">
        <dbReference type="Rhea" id="RHEA:29325"/>
    </physiologicalReaction>
</comment>
<sequence length="438" mass="46307">MLFFIQFAIVLVCILIGARLGGIGLGVMGGVGLAILAFIFNLQPTSPPIDVMLMIMAVVSAAAAMQAAGGLDYMIKIATRILRKNPKYVTFMAPAVTWTFTVLAGTGHVAYSVLPVIAEVSRNSGVRPERPLSMAVIASQFAIVASPIAAAVVATVNYLEPQGITLGNVLSVTMPATVLGIALACIFVNKMGKELKDDPIYLQRLQDPHYAEALKATSVEDNSEISKTAKISVGIFLAAAFIVVLLGAMPSFRPAFDGKAMGMAHTIEIVMLSAAALIIMICKPDGTEITQGSVFHAGMRAVIAVFGIAWLGDTLIHAHISELQTEIKTVVETIPLAFALALFILSVLVNSQGATVATLFPVAIAIGIPAPIIIATFVAVNGYFFIPNYGPIIASIDFDSTGTTRIGKYIFNHSFMIPGLLSMAFCLAFGWVFAQVLL</sequence>
<dbReference type="Pfam" id="PF03605">
    <property type="entry name" value="DcuA_DcuB"/>
    <property type="match status" value="1"/>
</dbReference>
<dbReference type="OrthoDB" id="9770910at2"/>
<comment type="similarity">
    <text evidence="2 12">Belongs to the DcuA/DcuB transporter (TC 2.A.13.1) family.</text>
</comment>
<keyword evidence="7 13" id="KW-1133">Transmembrane helix</keyword>
<feature type="transmembrane region" description="Helical" evidence="13">
    <location>
        <begin position="231"/>
        <end position="248"/>
    </location>
</feature>
<dbReference type="NCBIfam" id="NF006927">
    <property type="entry name" value="PRK09412.1"/>
    <property type="match status" value="1"/>
</dbReference>
<keyword evidence="6 13" id="KW-0812">Transmembrane</keyword>
<name>A0A4R2SZE4_9PAST</name>
<comment type="subcellular location">
    <subcellularLocation>
        <location evidence="1 12">Cell inner membrane</location>
        <topology evidence="1 12">Multi-pass membrane protein</topology>
    </subcellularLocation>
</comment>
<dbReference type="PIRSF" id="PIRSF004539">
    <property type="entry name" value="C4-dicrbxl_trns"/>
    <property type="match status" value="1"/>
</dbReference>
<comment type="caution">
    <text evidence="14">The sequence shown here is derived from an EMBL/GenBank/DDBJ whole genome shotgun (WGS) entry which is preliminary data.</text>
</comment>
<evidence type="ECO:0000256" key="6">
    <source>
        <dbReference type="ARBA" id="ARBA00022692"/>
    </source>
</evidence>
<reference evidence="14 15" key="1">
    <citation type="submission" date="2019-03" db="EMBL/GenBank/DDBJ databases">
        <title>Genomic Encyclopedia of Type Strains, Phase IV (KMG-IV): sequencing the most valuable type-strain genomes for metagenomic binning, comparative biology and taxonomic classification.</title>
        <authorList>
            <person name="Goeker M."/>
        </authorList>
    </citation>
    <scope>NUCLEOTIDE SEQUENCE [LARGE SCALE GENOMIC DNA]</scope>
    <source>
        <strain evidence="14 15">DSM 28404</strain>
    </source>
</reference>
<evidence type="ECO:0000313" key="15">
    <source>
        <dbReference type="Proteomes" id="UP000295763"/>
    </source>
</evidence>
<feature type="transmembrane region" description="Helical" evidence="13">
    <location>
        <begin position="359"/>
        <end position="386"/>
    </location>
</feature>
<dbReference type="PANTHER" id="PTHR36106:SF1">
    <property type="entry name" value="ANAEROBIC C4-DICARBOXYLATE TRANSPORTER DCUB"/>
    <property type="match status" value="1"/>
</dbReference>
<feature type="transmembrane region" description="Helical" evidence="13">
    <location>
        <begin position="260"/>
        <end position="281"/>
    </location>
</feature>
<keyword evidence="5 12" id="KW-0997">Cell inner membrane</keyword>
<evidence type="ECO:0000313" key="14">
    <source>
        <dbReference type="EMBL" id="TCP95120.1"/>
    </source>
</evidence>
<evidence type="ECO:0000256" key="13">
    <source>
        <dbReference type="SAM" id="Phobius"/>
    </source>
</evidence>
<dbReference type="NCBIfam" id="TIGR00770">
    <property type="entry name" value="Dcu"/>
    <property type="match status" value="1"/>
</dbReference>
<feature type="transmembrane region" description="Helical" evidence="13">
    <location>
        <begin position="333"/>
        <end position="353"/>
    </location>
</feature>
<comment type="function">
    <text evidence="12">Responsible for the transport of C4-dicarboxylates.</text>
</comment>
<evidence type="ECO:0000256" key="7">
    <source>
        <dbReference type="ARBA" id="ARBA00022989"/>
    </source>
</evidence>
<evidence type="ECO:0000256" key="10">
    <source>
        <dbReference type="ARBA" id="ARBA00034284"/>
    </source>
</evidence>
<accession>A0A4R2SZE4</accession>
<evidence type="ECO:0000256" key="11">
    <source>
        <dbReference type="ARBA" id="ARBA00034287"/>
    </source>
</evidence>
<dbReference type="EMBL" id="SLYB01000011">
    <property type="protein sequence ID" value="TCP95120.1"/>
    <property type="molecule type" value="Genomic_DNA"/>
</dbReference>
<evidence type="ECO:0000256" key="12">
    <source>
        <dbReference type="PIRNR" id="PIRNR004539"/>
    </source>
</evidence>
<dbReference type="AlphaFoldDB" id="A0A4R2SZE4"/>
<keyword evidence="8 12" id="KW-0472">Membrane</keyword>
<proteinExistence type="inferred from homology"/>
<dbReference type="InterPro" id="IPR004668">
    <property type="entry name" value="Anaer_Dcu_memb_transpt"/>
</dbReference>
<protein>
    <recommendedName>
        <fullName evidence="12">C4-dicarboxylate transporter</fullName>
    </recommendedName>
</protein>
<organism evidence="14 15">
    <name type="scientific">Cricetibacter osteomyelitidis</name>
    <dbReference type="NCBI Taxonomy" id="1521931"/>
    <lineage>
        <taxon>Bacteria</taxon>
        <taxon>Pseudomonadati</taxon>
        <taxon>Pseudomonadota</taxon>
        <taxon>Gammaproteobacteria</taxon>
        <taxon>Pasteurellales</taxon>
        <taxon>Pasteurellaceae</taxon>
        <taxon>Cricetibacter</taxon>
    </lineage>
</organism>
<evidence type="ECO:0000256" key="4">
    <source>
        <dbReference type="ARBA" id="ARBA00022475"/>
    </source>
</evidence>
<feature type="transmembrane region" description="Helical" evidence="13">
    <location>
        <begin position="415"/>
        <end position="434"/>
    </location>
</feature>
<keyword evidence="15" id="KW-1185">Reference proteome</keyword>
<dbReference type="NCBIfam" id="NF009136">
    <property type="entry name" value="PRK12489.1"/>
    <property type="match status" value="1"/>
</dbReference>
<evidence type="ECO:0000256" key="9">
    <source>
        <dbReference type="ARBA" id="ARBA00034237"/>
    </source>
</evidence>
<evidence type="ECO:0000256" key="2">
    <source>
        <dbReference type="ARBA" id="ARBA00006413"/>
    </source>
</evidence>
<comment type="catalytic activity">
    <reaction evidence="9">
        <text>L-aspartate(in) + succinate(out) = L-aspartate(out) + succinate(in)</text>
        <dbReference type="Rhea" id="RHEA:29343"/>
        <dbReference type="ChEBI" id="CHEBI:29991"/>
        <dbReference type="ChEBI" id="CHEBI:30031"/>
    </reaction>
    <physiologicalReaction direction="right-to-left" evidence="9">
        <dbReference type="Rhea" id="RHEA:29345"/>
    </physiologicalReaction>
</comment>
<feature type="transmembrane region" description="Helical" evidence="13">
    <location>
        <begin position="293"/>
        <end position="312"/>
    </location>
</feature>
<feature type="transmembrane region" description="Helical" evidence="13">
    <location>
        <begin position="7"/>
        <end position="40"/>
    </location>
</feature>
<evidence type="ECO:0000256" key="8">
    <source>
        <dbReference type="ARBA" id="ARBA00023136"/>
    </source>
</evidence>